<evidence type="ECO:0000256" key="11">
    <source>
        <dbReference type="RuleBase" id="RU004227"/>
    </source>
</evidence>
<evidence type="ECO:0000256" key="9">
    <source>
        <dbReference type="NCBIfam" id="TIGR00362"/>
    </source>
</evidence>
<evidence type="ECO:0000256" key="3">
    <source>
        <dbReference type="ARBA" id="ARBA00022705"/>
    </source>
</evidence>
<evidence type="ECO:0000256" key="10">
    <source>
        <dbReference type="RuleBase" id="RU000577"/>
    </source>
</evidence>
<dbReference type="InterPro" id="IPR013159">
    <property type="entry name" value="DnaA_C"/>
</dbReference>
<dbReference type="SMART" id="SM00760">
    <property type="entry name" value="Bac_DnaA_C"/>
    <property type="match status" value="1"/>
</dbReference>
<feature type="binding site" evidence="8">
    <location>
        <position position="185"/>
    </location>
    <ligand>
        <name>ATP</name>
        <dbReference type="ChEBI" id="CHEBI:30616"/>
    </ligand>
</feature>
<dbReference type="InterPro" id="IPR013317">
    <property type="entry name" value="DnaA_dom"/>
</dbReference>
<dbReference type="PATRIC" id="fig|111105.18.peg.2149"/>
<dbReference type="GeneID" id="57238750"/>
<comment type="function">
    <text evidence="8 10">Plays an essential role in the initiation and regulation of chromosomal replication. ATP-DnaA binds to the origin of replication (oriC) to initiate formation of the DNA replication initiation complex once per cell cycle. Binds the DnaA box (a 9 base pair repeat at the origin) and separates the double-stranded (ds)DNA. Forms a right-handed helical filament on oriC DNA; dsDNA binds to the exterior of the filament while single-stranded (ss)DNA is stabiized in the filament's interior. The ATP-DnaA-oriC complex binds and stabilizes one strand of the AT-rich DNA unwinding element (DUE), permitting loading of DNA polymerase. After initiation quickly degrades to an ADP-DnaA complex that is not apt for DNA replication. Binds acidic phospholipids.</text>
</comment>
<evidence type="ECO:0000256" key="4">
    <source>
        <dbReference type="ARBA" id="ARBA00022741"/>
    </source>
</evidence>
<dbReference type="GO" id="GO:0005886">
    <property type="term" value="C:plasma membrane"/>
    <property type="evidence" value="ECO:0007669"/>
    <property type="project" value="TreeGrafter"/>
</dbReference>
<dbReference type="GO" id="GO:0008289">
    <property type="term" value="F:lipid binding"/>
    <property type="evidence" value="ECO:0007669"/>
    <property type="project" value="UniProtKB-KW"/>
</dbReference>
<dbReference type="Proteomes" id="UP000030146">
    <property type="component" value="Unassembled WGS sequence"/>
</dbReference>
<dbReference type="Gene3D" id="1.10.8.60">
    <property type="match status" value="1"/>
</dbReference>
<comment type="similarity">
    <text evidence="1 8 11">Belongs to the DnaA family.</text>
</comment>
<dbReference type="InterPro" id="IPR010921">
    <property type="entry name" value="Trp_repressor/repl_initiator"/>
</dbReference>
<keyword evidence="3 8" id="KW-0235">DNA replication</keyword>
<feature type="binding site" evidence="8">
    <location>
        <position position="184"/>
    </location>
    <ligand>
        <name>ATP</name>
        <dbReference type="ChEBI" id="CHEBI:30616"/>
    </ligand>
</feature>
<keyword evidence="7 8" id="KW-0238">DNA-binding</keyword>
<accession>A0A099X0X6</accession>
<evidence type="ECO:0000313" key="17">
    <source>
        <dbReference type="Proteomes" id="UP000030146"/>
    </source>
</evidence>
<dbReference type="PRINTS" id="PR00051">
    <property type="entry name" value="DNAA"/>
</dbReference>
<evidence type="ECO:0000313" key="15">
    <source>
        <dbReference type="EMBL" id="KGN91178.1"/>
    </source>
</evidence>
<dbReference type="eggNOG" id="COG0593">
    <property type="taxonomic scope" value="Bacteria"/>
</dbReference>
<feature type="domain" description="AAA+ ATPase" evidence="12">
    <location>
        <begin position="170"/>
        <end position="374"/>
    </location>
</feature>
<comment type="domain">
    <text evidence="8">Domain I is involved in oligomerization and binding regulators, domain II is flexibile and of varying length in different bacteria, domain III forms the AAA+ region, while domain IV binds dsDNA.</text>
</comment>
<dbReference type="PROSITE" id="PS01008">
    <property type="entry name" value="DNAA"/>
    <property type="match status" value="1"/>
</dbReference>
<protein>
    <recommendedName>
        <fullName evidence="8 9">Chromosomal replication initiator protein DnaA</fullName>
    </recommendedName>
</protein>
<dbReference type="InterPro" id="IPR018312">
    <property type="entry name" value="Chromosome_initiator_DnaA_CS"/>
</dbReference>
<dbReference type="SMART" id="SM00382">
    <property type="entry name" value="AAA"/>
    <property type="match status" value="1"/>
</dbReference>
<evidence type="ECO:0000313" key="16">
    <source>
        <dbReference type="Proteomes" id="UP000030130"/>
    </source>
</evidence>
<comment type="caution">
    <text evidence="14">The sequence shown here is derived from an EMBL/GenBank/DDBJ whole genome shotgun (WGS) entry which is preliminary data.</text>
</comment>
<dbReference type="AlphaFoldDB" id="A0A099X0X6"/>
<dbReference type="EMBL" id="JRAI01000038">
    <property type="protein sequence ID" value="KGN86368.1"/>
    <property type="molecule type" value="Genomic_DNA"/>
</dbReference>
<evidence type="ECO:0000259" key="12">
    <source>
        <dbReference type="SMART" id="SM00382"/>
    </source>
</evidence>
<dbReference type="Gene3D" id="3.30.300.180">
    <property type="match status" value="1"/>
</dbReference>
<keyword evidence="6 8" id="KW-0446">Lipid-binding</keyword>
<evidence type="ECO:0000256" key="7">
    <source>
        <dbReference type="ARBA" id="ARBA00023125"/>
    </source>
</evidence>
<evidence type="ECO:0000256" key="8">
    <source>
        <dbReference type="HAMAP-Rule" id="MF_00377"/>
    </source>
</evidence>
<feature type="region of interest" description="Domain IV, binds dsDNA" evidence="8">
    <location>
        <begin position="354"/>
        <end position="473"/>
    </location>
</feature>
<dbReference type="PANTHER" id="PTHR30050">
    <property type="entry name" value="CHROMOSOMAL REPLICATION INITIATOR PROTEIN DNAA"/>
    <property type="match status" value="1"/>
</dbReference>
<feature type="binding site" evidence="8">
    <location>
        <position position="183"/>
    </location>
    <ligand>
        <name>ATP</name>
        <dbReference type="ChEBI" id="CHEBI:30616"/>
    </ligand>
</feature>
<comment type="subcellular location">
    <subcellularLocation>
        <location evidence="8">Cytoplasm</location>
    </subcellularLocation>
</comment>
<keyword evidence="17" id="KW-1185">Reference proteome</keyword>
<reference evidence="14 16" key="1">
    <citation type="submission" date="2014-08" db="EMBL/GenBank/DDBJ databases">
        <title>Porphyromonas gulae strain:COT-052_OH1451 Genome sequencing.</title>
        <authorList>
            <person name="Wallis C."/>
            <person name="Deusch O."/>
            <person name="O'Flynn C."/>
            <person name="Davis I."/>
            <person name="Jospin G."/>
            <person name="Darling A.E."/>
            <person name="Coil D.A."/>
            <person name="Alexiev A."/>
            <person name="Horsfall A."/>
            <person name="Kirkwood N."/>
            <person name="Harris S."/>
            <person name="Eisen J.A."/>
        </authorList>
    </citation>
    <scope>NUCLEOTIDE SEQUENCE [LARGE SCALE GENOMIC DNA]</scope>
    <source>
        <strain evidence="16">COT-052 OH1451</strain>
        <strain evidence="14">COT-052_OH1451</strain>
    </source>
</reference>
<name>A0A099X0X6_9PORP</name>
<dbReference type="HAMAP" id="MF_00377">
    <property type="entry name" value="DnaA_bact"/>
    <property type="match status" value="1"/>
</dbReference>
<dbReference type="Pfam" id="PF00308">
    <property type="entry name" value="Bac_DnaA"/>
    <property type="match status" value="1"/>
</dbReference>
<dbReference type="STRING" id="111105.HR09_09275"/>
<dbReference type="Pfam" id="PF08299">
    <property type="entry name" value="Bac_DnaA_C"/>
    <property type="match status" value="1"/>
</dbReference>
<comment type="subunit">
    <text evidence="8">Oligomerizes as a right-handed, spiral filament on DNA at oriC.</text>
</comment>
<dbReference type="GO" id="GO:0005737">
    <property type="term" value="C:cytoplasm"/>
    <property type="evidence" value="ECO:0007669"/>
    <property type="project" value="UniProtKB-SubCell"/>
</dbReference>
<dbReference type="Gene3D" id="3.40.50.300">
    <property type="entry name" value="P-loop containing nucleotide triphosphate hydrolases"/>
    <property type="match status" value="1"/>
</dbReference>
<gene>
    <name evidence="8" type="primary">dnaA</name>
    <name evidence="14" type="ORF">HR08_04080</name>
    <name evidence="15" type="ORF">HR15_02935</name>
</gene>
<dbReference type="Proteomes" id="UP000030130">
    <property type="component" value="Unassembled WGS sequence"/>
</dbReference>
<dbReference type="Gene3D" id="1.10.1750.10">
    <property type="match status" value="1"/>
</dbReference>
<keyword evidence="5 8" id="KW-0067">ATP-binding</keyword>
<dbReference type="InterPro" id="IPR020591">
    <property type="entry name" value="Chromosome_initiator_DnaA-like"/>
</dbReference>
<dbReference type="GO" id="GO:0003688">
    <property type="term" value="F:DNA replication origin binding"/>
    <property type="evidence" value="ECO:0007669"/>
    <property type="project" value="UniProtKB-UniRule"/>
</dbReference>
<dbReference type="Pfam" id="PF11638">
    <property type="entry name" value="DnaA_N"/>
    <property type="match status" value="1"/>
</dbReference>
<dbReference type="InterPro" id="IPR038454">
    <property type="entry name" value="DnaA_N_sf"/>
</dbReference>
<dbReference type="PANTHER" id="PTHR30050:SF2">
    <property type="entry name" value="CHROMOSOMAL REPLICATION INITIATOR PROTEIN DNAA"/>
    <property type="match status" value="1"/>
</dbReference>
<dbReference type="RefSeq" id="WP_018965283.1">
    <property type="nucleotide sequence ID" value="NZ_CALUCC010000070.1"/>
</dbReference>
<dbReference type="GO" id="GO:0005524">
    <property type="term" value="F:ATP binding"/>
    <property type="evidence" value="ECO:0007669"/>
    <property type="project" value="UniProtKB-UniRule"/>
</dbReference>
<dbReference type="OrthoDB" id="9807019at2"/>
<evidence type="ECO:0000256" key="6">
    <source>
        <dbReference type="ARBA" id="ARBA00023121"/>
    </source>
</evidence>
<evidence type="ECO:0000259" key="13">
    <source>
        <dbReference type="SMART" id="SM00760"/>
    </source>
</evidence>
<dbReference type="CDD" id="cd06571">
    <property type="entry name" value="Bac_DnaA_C"/>
    <property type="match status" value="1"/>
</dbReference>
<sequence>MNYHSTDVNEIWDACLRILQDIVDERAYRTWFLPIVPVSIEGDTLTLQVPSQFFCEFLEGNFVEQLRTVLGRVIGPNASLQYNALVDNSSPKYPGTVTLAGCAGGGQAAEQFDANLLHRHMPSTATHSEAQDFDTQLNSRLNFRNFYQSECNYVARSVAEAIAASPGNTPMNPFFIYGASGVGKTHLCHALGLRVREMHPRLKVLYVSSHLFEMQFTTAARMGTINDFIAFYQQVDVLIIDDIQWLIGKKKTQLAFFQVFNHLYMLGKQIVLTSDKPPVDLNGMEERLVTRMAGATCVKIERPDLKLRREILQQRTLQSGVRLDESVLNFIAENVCDNVRELEGTLVSLITNSVVVGKEIDLTFAKRIVRQAVRLEKKEVTIECIQQAVSRVFQVQIEQMKSKSRKQDIVQARQVVMFLSKKHTAQSLSAIGELMGGRNHATVLHGCRCVTNEMEMNASFRSSVERAEQLIAN</sequence>
<dbReference type="NCBIfam" id="TIGR00362">
    <property type="entry name" value="DnaA"/>
    <property type="match status" value="1"/>
</dbReference>
<feature type="domain" description="Chromosomal replication initiator DnaA C-terminal" evidence="13">
    <location>
        <begin position="381"/>
        <end position="450"/>
    </location>
</feature>
<proteinExistence type="inferred from homology"/>
<dbReference type="GO" id="GO:0006270">
    <property type="term" value="P:DNA replication initiation"/>
    <property type="evidence" value="ECO:0007669"/>
    <property type="project" value="UniProtKB-UniRule"/>
</dbReference>
<dbReference type="SUPFAM" id="SSF52540">
    <property type="entry name" value="P-loop containing nucleoside triphosphate hydrolases"/>
    <property type="match status" value="1"/>
</dbReference>
<comment type="caution">
    <text evidence="8">Lacks conserved residue(s) required for the propagation of feature annotation.</text>
</comment>
<keyword evidence="2 8" id="KW-0963">Cytoplasm</keyword>
<dbReference type="InterPro" id="IPR027417">
    <property type="entry name" value="P-loop_NTPase"/>
</dbReference>
<evidence type="ECO:0000256" key="1">
    <source>
        <dbReference type="ARBA" id="ARBA00006583"/>
    </source>
</evidence>
<feature type="binding site" evidence="8">
    <location>
        <position position="181"/>
    </location>
    <ligand>
        <name>ATP</name>
        <dbReference type="ChEBI" id="CHEBI:30616"/>
    </ligand>
</feature>
<dbReference type="SUPFAM" id="SSF48295">
    <property type="entry name" value="TrpR-like"/>
    <property type="match status" value="1"/>
</dbReference>
<organism evidence="14 16">
    <name type="scientific">Porphyromonas gulae</name>
    <dbReference type="NCBI Taxonomy" id="111105"/>
    <lineage>
        <taxon>Bacteria</taxon>
        <taxon>Pseudomonadati</taxon>
        <taxon>Bacteroidota</taxon>
        <taxon>Bacteroidia</taxon>
        <taxon>Bacteroidales</taxon>
        <taxon>Porphyromonadaceae</taxon>
        <taxon>Porphyromonas</taxon>
    </lineage>
</organism>
<dbReference type="EMBL" id="JRAK01000050">
    <property type="protein sequence ID" value="KGN91178.1"/>
    <property type="molecule type" value="Genomic_DNA"/>
</dbReference>
<dbReference type="InterPro" id="IPR003593">
    <property type="entry name" value="AAA+_ATPase"/>
</dbReference>
<evidence type="ECO:0000313" key="14">
    <source>
        <dbReference type="EMBL" id="KGN86368.1"/>
    </source>
</evidence>
<reference evidence="15 17" key="2">
    <citation type="submission" date="2014-08" db="EMBL/GenBank/DDBJ databases">
        <title>Porphyromonas gulae strain:COT-052_OH3439 Genome sequencing.</title>
        <authorList>
            <person name="Wallis C."/>
            <person name="Deusch O."/>
            <person name="O'Flynn C."/>
            <person name="Davis I."/>
            <person name="Jospin G."/>
            <person name="Darling A.E."/>
            <person name="Coil D.A."/>
            <person name="Alexiev A."/>
            <person name="Horsfall A."/>
            <person name="Kirkwood N."/>
            <person name="Harris S."/>
            <person name="Eisen J.A."/>
        </authorList>
    </citation>
    <scope>NUCLEOTIDE SEQUENCE [LARGE SCALE GENOMIC DNA]</scope>
    <source>
        <strain evidence="17">COT-052 OH3439</strain>
        <strain evidence="15">COT-052_OH3439</strain>
    </source>
</reference>
<dbReference type="InterPro" id="IPR024633">
    <property type="entry name" value="DnaA_N_dom"/>
</dbReference>
<feature type="region of interest" description="Domain I, interacts with DnaA modulators" evidence="8">
    <location>
        <begin position="1"/>
        <end position="90"/>
    </location>
</feature>
<dbReference type="CDD" id="cd00009">
    <property type="entry name" value="AAA"/>
    <property type="match status" value="1"/>
</dbReference>
<dbReference type="GO" id="GO:0006275">
    <property type="term" value="P:regulation of DNA replication"/>
    <property type="evidence" value="ECO:0007669"/>
    <property type="project" value="UniProtKB-UniRule"/>
</dbReference>
<evidence type="ECO:0000256" key="2">
    <source>
        <dbReference type="ARBA" id="ARBA00022490"/>
    </source>
</evidence>
<dbReference type="InterPro" id="IPR001957">
    <property type="entry name" value="Chromosome_initiator_DnaA"/>
</dbReference>
<keyword evidence="4 8" id="KW-0547">Nucleotide-binding</keyword>
<evidence type="ECO:0000256" key="5">
    <source>
        <dbReference type="ARBA" id="ARBA00022840"/>
    </source>
</evidence>